<accession>A0ABS4GKH7</accession>
<keyword evidence="10 14" id="KW-0012">Acyltransferase</keyword>
<dbReference type="PANTHER" id="PTHR11712:SF336">
    <property type="entry name" value="3-OXOACYL-[ACYL-CARRIER-PROTEIN] SYNTHASE, MITOCHONDRIAL"/>
    <property type="match status" value="1"/>
</dbReference>
<sequence>MKNRVVITGMGVVTPLGNKVEEFWRNLLAGKSGVDYITAFDVSDYPTKIAAEVKDFNPEDYMDKKEVKRTDRFVQFALGAAKEALEHSGLNMDEEDRERIGVYIGSGIGGLGTFEDQHKLLLEKGARRVSPFFIPMMIANMGAGQVSIALGAKGPNSLAVTACASGTNSIGDAFKIIQRGDADVMFAGGAEATIRPTGLAGFCSAKALSTRNDEPQKASRPFDKDRDGFVMGEGAGVLVLESLEHAQKRGAKIYAEIIGYGMSGDAYHMTQPAPEGEGAARCMKMAIRDAGISPEDIDYINAHGTSTNYNDRYETMAIKTSLGKHAYEVPVSSTKSMTGHLLGAAGAVEAVACALAIRDQVIPPTINYETPDPDCDLDYVPNEAREAKIDVALSNSLGFGGHNATIIIKKFEA</sequence>
<comment type="caution">
    <text evidence="17">The sequence shown here is derived from an EMBL/GenBank/DDBJ whole genome shotgun (WGS) entry which is preliminary data.</text>
</comment>
<dbReference type="SUPFAM" id="SSF53901">
    <property type="entry name" value="Thiolase-like"/>
    <property type="match status" value="2"/>
</dbReference>
<dbReference type="NCBIfam" id="TIGR03150">
    <property type="entry name" value="fabF"/>
    <property type="match status" value="1"/>
</dbReference>
<evidence type="ECO:0000256" key="5">
    <source>
        <dbReference type="ARBA" id="ARBA00022516"/>
    </source>
</evidence>
<dbReference type="GO" id="GO:0004315">
    <property type="term" value="F:3-oxoacyl-[acyl-carrier-protein] synthase activity"/>
    <property type="evidence" value="ECO:0007669"/>
    <property type="project" value="UniProtKB-EC"/>
</dbReference>
<dbReference type="InterPro" id="IPR014030">
    <property type="entry name" value="Ketoacyl_synth_N"/>
</dbReference>
<evidence type="ECO:0000256" key="15">
    <source>
        <dbReference type="RuleBase" id="RU003694"/>
    </source>
</evidence>
<dbReference type="NCBIfam" id="NF005589">
    <property type="entry name" value="PRK07314.1"/>
    <property type="match status" value="1"/>
</dbReference>
<dbReference type="InterPro" id="IPR020841">
    <property type="entry name" value="PKS_Beta-ketoAc_synthase_dom"/>
</dbReference>
<name>A0ABS4GKH7_9BACL</name>
<dbReference type="EMBL" id="JAGGKT010000001">
    <property type="protein sequence ID" value="MBP1930753.1"/>
    <property type="molecule type" value="Genomic_DNA"/>
</dbReference>
<dbReference type="InterPro" id="IPR016039">
    <property type="entry name" value="Thiolase-like"/>
</dbReference>
<keyword evidence="6 14" id="KW-0808">Transferase</keyword>
<evidence type="ECO:0000259" key="16">
    <source>
        <dbReference type="PROSITE" id="PS52004"/>
    </source>
</evidence>
<evidence type="ECO:0000256" key="3">
    <source>
        <dbReference type="ARBA" id="ARBA00012356"/>
    </source>
</evidence>
<comment type="catalytic activity">
    <reaction evidence="13 14">
        <text>a fatty acyl-[ACP] + malonyl-[ACP] + H(+) = a 3-oxoacyl-[ACP] + holo-[ACP] + CO2</text>
        <dbReference type="Rhea" id="RHEA:22836"/>
        <dbReference type="Rhea" id="RHEA-COMP:9623"/>
        <dbReference type="Rhea" id="RHEA-COMP:9685"/>
        <dbReference type="Rhea" id="RHEA-COMP:9916"/>
        <dbReference type="Rhea" id="RHEA-COMP:14125"/>
        <dbReference type="ChEBI" id="CHEBI:15378"/>
        <dbReference type="ChEBI" id="CHEBI:16526"/>
        <dbReference type="ChEBI" id="CHEBI:64479"/>
        <dbReference type="ChEBI" id="CHEBI:78449"/>
        <dbReference type="ChEBI" id="CHEBI:78776"/>
        <dbReference type="ChEBI" id="CHEBI:138651"/>
    </reaction>
</comment>
<feature type="domain" description="Ketosynthase family 3 (KS3)" evidence="16">
    <location>
        <begin position="2"/>
        <end position="410"/>
    </location>
</feature>
<dbReference type="NCBIfam" id="NF004970">
    <property type="entry name" value="PRK06333.1"/>
    <property type="match status" value="1"/>
</dbReference>
<dbReference type="CDD" id="cd00834">
    <property type="entry name" value="KAS_I_II"/>
    <property type="match status" value="1"/>
</dbReference>
<comment type="function">
    <text evidence="11 14">Involved in the type II fatty acid elongation cycle. Catalyzes the elongation of a wide range of acyl-ACP by the addition of two carbons from malonyl-ACP to an acyl acceptor. Can efficiently catalyze the conversion of palmitoleoyl-ACP (cis-hexadec-9-enoyl-ACP) to cis-vaccenoyl-ACP (cis-octadec-11-enoyl-ACP), an essential step in the thermal regulation of fatty acid composition.</text>
</comment>
<evidence type="ECO:0000256" key="10">
    <source>
        <dbReference type="ARBA" id="ARBA00023315"/>
    </source>
</evidence>
<dbReference type="InterPro" id="IPR014031">
    <property type="entry name" value="Ketoacyl_synth_C"/>
</dbReference>
<keyword evidence="5 14" id="KW-0444">Lipid biosynthesis</keyword>
<keyword evidence="18" id="KW-1185">Reference proteome</keyword>
<evidence type="ECO:0000256" key="12">
    <source>
        <dbReference type="ARBA" id="ARBA00047318"/>
    </source>
</evidence>
<proteinExistence type="inferred from homology"/>
<keyword evidence="8" id="KW-0443">Lipid metabolism</keyword>
<keyword evidence="9 14" id="KW-0275">Fatty acid biosynthesis</keyword>
<dbReference type="InterPro" id="IPR017568">
    <property type="entry name" value="3-oxoacyl-ACP_synth-2"/>
</dbReference>
<evidence type="ECO:0000256" key="6">
    <source>
        <dbReference type="ARBA" id="ARBA00022679"/>
    </source>
</evidence>
<evidence type="ECO:0000256" key="2">
    <source>
        <dbReference type="ARBA" id="ARBA00008467"/>
    </source>
</evidence>
<dbReference type="EC" id="2.3.1.179" evidence="3 14"/>
<gene>
    <name evidence="17" type="ORF">J2Z37_000740</name>
</gene>
<dbReference type="InterPro" id="IPR018201">
    <property type="entry name" value="Ketoacyl_synth_AS"/>
</dbReference>
<evidence type="ECO:0000256" key="8">
    <source>
        <dbReference type="ARBA" id="ARBA00023098"/>
    </source>
</evidence>
<evidence type="ECO:0000256" key="13">
    <source>
        <dbReference type="ARBA" id="ARBA00047659"/>
    </source>
</evidence>
<evidence type="ECO:0000256" key="11">
    <source>
        <dbReference type="ARBA" id="ARBA00024006"/>
    </source>
</evidence>
<keyword evidence="7" id="KW-0276">Fatty acid metabolism</keyword>
<evidence type="ECO:0000313" key="17">
    <source>
        <dbReference type="EMBL" id="MBP1930753.1"/>
    </source>
</evidence>
<dbReference type="Proteomes" id="UP001519343">
    <property type="component" value="Unassembled WGS sequence"/>
</dbReference>
<evidence type="ECO:0000256" key="7">
    <source>
        <dbReference type="ARBA" id="ARBA00022832"/>
    </source>
</evidence>
<dbReference type="SMART" id="SM00825">
    <property type="entry name" value="PKS_KS"/>
    <property type="match status" value="1"/>
</dbReference>
<dbReference type="Pfam" id="PF00109">
    <property type="entry name" value="ketoacyl-synt"/>
    <property type="match status" value="1"/>
</dbReference>
<comment type="similarity">
    <text evidence="2 14 15">Belongs to the thiolase-like superfamily. Beta-ketoacyl-ACP synthases family.</text>
</comment>
<dbReference type="Gene3D" id="3.40.47.10">
    <property type="match status" value="1"/>
</dbReference>
<dbReference type="Pfam" id="PF02801">
    <property type="entry name" value="Ketoacyl-synt_C"/>
    <property type="match status" value="1"/>
</dbReference>
<dbReference type="RefSeq" id="WP_209808824.1">
    <property type="nucleotide sequence ID" value="NZ_JAGGKT010000001.1"/>
</dbReference>
<dbReference type="PANTHER" id="PTHR11712">
    <property type="entry name" value="POLYKETIDE SYNTHASE-RELATED"/>
    <property type="match status" value="1"/>
</dbReference>
<evidence type="ECO:0000256" key="14">
    <source>
        <dbReference type="PIRNR" id="PIRNR000447"/>
    </source>
</evidence>
<comment type="pathway">
    <text evidence="1 14">Lipid metabolism; fatty acid biosynthesis.</text>
</comment>
<evidence type="ECO:0000313" key="18">
    <source>
        <dbReference type="Proteomes" id="UP001519343"/>
    </source>
</evidence>
<protein>
    <recommendedName>
        <fullName evidence="4 14">3-oxoacyl-[acyl-carrier-protein] synthase 2</fullName>
        <ecNumber evidence="3 14">2.3.1.179</ecNumber>
    </recommendedName>
</protein>
<comment type="catalytic activity">
    <reaction evidence="12 14">
        <text>(9Z)-hexadecenoyl-[ACP] + malonyl-[ACP] + H(+) = 3-oxo-(11Z)-octadecenoyl-[ACP] + holo-[ACP] + CO2</text>
        <dbReference type="Rhea" id="RHEA:55040"/>
        <dbReference type="Rhea" id="RHEA-COMP:9623"/>
        <dbReference type="Rhea" id="RHEA-COMP:9685"/>
        <dbReference type="Rhea" id="RHEA-COMP:10800"/>
        <dbReference type="Rhea" id="RHEA-COMP:14074"/>
        <dbReference type="ChEBI" id="CHEBI:15378"/>
        <dbReference type="ChEBI" id="CHEBI:16526"/>
        <dbReference type="ChEBI" id="CHEBI:64479"/>
        <dbReference type="ChEBI" id="CHEBI:78449"/>
        <dbReference type="ChEBI" id="CHEBI:83989"/>
        <dbReference type="ChEBI" id="CHEBI:138538"/>
        <dbReference type="EC" id="2.3.1.179"/>
    </reaction>
</comment>
<evidence type="ECO:0000256" key="9">
    <source>
        <dbReference type="ARBA" id="ARBA00023160"/>
    </source>
</evidence>
<evidence type="ECO:0000256" key="1">
    <source>
        <dbReference type="ARBA" id="ARBA00005194"/>
    </source>
</evidence>
<dbReference type="InterPro" id="IPR000794">
    <property type="entry name" value="Beta-ketoacyl_synthase"/>
</dbReference>
<dbReference type="PROSITE" id="PS00606">
    <property type="entry name" value="KS3_1"/>
    <property type="match status" value="1"/>
</dbReference>
<evidence type="ECO:0000256" key="4">
    <source>
        <dbReference type="ARBA" id="ARBA00014657"/>
    </source>
</evidence>
<dbReference type="PROSITE" id="PS52004">
    <property type="entry name" value="KS3_2"/>
    <property type="match status" value="1"/>
</dbReference>
<dbReference type="PIRSF" id="PIRSF000447">
    <property type="entry name" value="KAS_II"/>
    <property type="match status" value="1"/>
</dbReference>
<reference evidence="17 18" key="1">
    <citation type="submission" date="2021-03" db="EMBL/GenBank/DDBJ databases">
        <title>Genomic Encyclopedia of Type Strains, Phase IV (KMG-IV): sequencing the most valuable type-strain genomes for metagenomic binning, comparative biology and taxonomic classification.</title>
        <authorList>
            <person name="Goeker M."/>
        </authorList>
    </citation>
    <scope>NUCLEOTIDE SEQUENCE [LARGE SCALE GENOMIC DNA]</scope>
    <source>
        <strain evidence="17 18">DSM 24738</strain>
    </source>
</reference>
<organism evidence="17 18">
    <name type="scientific">Ammoniphilus resinae</name>
    <dbReference type="NCBI Taxonomy" id="861532"/>
    <lineage>
        <taxon>Bacteria</taxon>
        <taxon>Bacillati</taxon>
        <taxon>Bacillota</taxon>
        <taxon>Bacilli</taxon>
        <taxon>Bacillales</taxon>
        <taxon>Paenibacillaceae</taxon>
        <taxon>Aneurinibacillus group</taxon>
        <taxon>Ammoniphilus</taxon>
    </lineage>
</organism>